<comment type="caution">
    <text evidence="2">The sequence shown here is derived from an EMBL/GenBank/DDBJ whole genome shotgun (WGS) entry which is preliminary data.</text>
</comment>
<sequence length="108" mass="11954">MKQCQKTQQAEREGEQHLNELENEEVQPSNGDIDFEEDVNLNQGAHSTRGGSSAQKKNGRGHGIGVKPGHGLELEIHDNRIVTPQAAHELTAIFKKSIIGPWIKFSEC</sequence>
<organism evidence="2 3">
    <name type="scientific">Linum tenue</name>
    <dbReference type="NCBI Taxonomy" id="586396"/>
    <lineage>
        <taxon>Eukaryota</taxon>
        <taxon>Viridiplantae</taxon>
        <taxon>Streptophyta</taxon>
        <taxon>Embryophyta</taxon>
        <taxon>Tracheophyta</taxon>
        <taxon>Spermatophyta</taxon>
        <taxon>Magnoliopsida</taxon>
        <taxon>eudicotyledons</taxon>
        <taxon>Gunneridae</taxon>
        <taxon>Pentapetalae</taxon>
        <taxon>rosids</taxon>
        <taxon>fabids</taxon>
        <taxon>Malpighiales</taxon>
        <taxon>Linaceae</taxon>
        <taxon>Linum</taxon>
    </lineage>
</organism>
<keyword evidence="3" id="KW-1185">Reference proteome</keyword>
<evidence type="ECO:0000313" key="3">
    <source>
        <dbReference type="Proteomes" id="UP001154282"/>
    </source>
</evidence>
<evidence type="ECO:0000256" key="1">
    <source>
        <dbReference type="SAM" id="MobiDB-lite"/>
    </source>
</evidence>
<evidence type="ECO:0000313" key="2">
    <source>
        <dbReference type="EMBL" id="CAI0403685.1"/>
    </source>
</evidence>
<accession>A0AAV0J1B3</accession>
<dbReference type="EMBL" id="CAMGYJ010000004">
    <property type="protein sequence ID" value="CAI0403685.1"/>
    <property type="molecule type" value="Genomic_DNA"/>
</dbReference>
<feature type="compositionally biased region" description="Polar residues" evidence="1">
    <location>
        <begin position="40"/>
        <end position="56"/>
    </location>
</feature>
<protein>
    <submittedName>
        <fullName evidence="2">Uncharacterized protein</fullName>
    </submittedName>
</protein>
<gene>
    <name evidence="2" type="ORF">LITE_LOCUS12157</name>
</gene>
<reference evidence="2" key="1">
    <citation type="submission" date="2022-08" db="EMBL/GenBank/DDBJ databases">
        <authorList>
            <person name="Gutierrez-Valencia J."/>
        </authorList>
    </citation>
    <scope>NUCLEOTIDE SEQUENCE</scope>
</reference>
<feature type="region of interest" description="Disordered" evidence="1">
    <location>
        <begin position="1"/>
        <end position="71"/>
    </location>
</feature>
<name>A0AAV0J1B3_9ROSI</name>
<feature type="compositionally biased region" description="Basic and acidic residues" evidence="1">
    <location>
        <begin position="9"/>
        <end position="20"/>
    </location>
</feature>
<proteinExistence type="predicted"/>
<dbReference type="AlphaFoldDB" id="A0AAV0J1B3"/>
<dbReference type="Proteomes" id="UP001154282">
    <property type="component" value="Unassembled WGS sequence"/>
</dbReference>